<dbReference type="AlphaFoldDB" id="A0A6J4V635"/>
<dbReference type="SUPFAM" id="SSF47413">
    <property type="entry name" value="lambda repressor-like DNA-binding domains"/>
    <property type="match status" value="1"/>
</dbReference>
<organism evidence="5">
    <name type="scientific">uncultured Thermomicrobiales bacterium</name>
    <dbReference type="NCBI Taxonomy" id="1645740"/>
    <lineage>
        <taxon>Bacteria</taxon>
        <taxon>Pseudomonadati</taxon>
        <taxon>Thermomicrobiota</taxon>
        <taxon>Thermomicrobia</taxon>
        <taxon>Thermomicrobiales</taxon>
        <taxon>environmental samples</taxon>
    </lineage>
</organism>
<dbReference type="Gene3D" id="3.40.50.2300">
    <property type="match status" value="2"/>
</dbReference>
<evidence type="ECO:0000256" key="2">
    <source>
        <dbReference type="ARBA" id="ARBA00023125"/>
    </source>
</evidence>
<gene>
    <name evidence="5" type="ORF">AVDCRST_MAG33-2405</name>
</gene>
<dbReference type="InterPro" id="IPR046335">
    <property type="entry name" value="LacI/GalR-like_sensor"/>
</dbReference>
<dbReference type="InterPro" id="IPR000843">
    <property type="entry name" value="HTH_LacI"/>
</dbReference>
<dbReference type="SUPFAM" id="SSF53822">
    <property type="entry name" value="Periplasmic binding protein-like I"/>
    <property type="match status" value="1"/>
</dbReference>
<sequence>MADLPSGVSQRDVADLLGLSVSTVSRALSDNDRVSDLTKRAVRDAARTLAASRTAVSRDTAVTPARPMIGLINSGLSNDRSPQSLDVNFAEVLSGVEQACARAGHIPYPWQESWRLLTDEGNGFFSHVTGIITVGGVISPEVIDTVQRQGLPVVIVGAQYPGSGITSVGSDNTTGTLLAVRHLVAQGHSKIALINGPGATHTSHEKLAGYLLGLAEAGIPLQPELIRSRDGELSFDETAGDAMATQVLGLPEPPTAIICAFDQFVTGVYRAASRMGIAIPGDLSVVGFHDDDAARFAIPPVTTIHVRRTQWGETAVDLLLRLREPSAIRGTHTLIPVHLVERESTGPPRASPDGYRQQ</sequence>
<dbReference type="Pfam" id="PF13377">
    <property type="entry name" value="Peripla_BP_3"/>
    <property type="match status" value="1"/>
</dbReference>
<proteinExistence type="predicted"/>
<evidence type="ECO:0000256" key="3">
    <source>
        <dbReference type="ARBA" id="ARBA00023163"/>
    </source>
</evidence>
<dbReference type="Gene3D" id="1.10.260.40">
    <property type="entry name" value="lambda repressor-like DNA-binding domains"/>
    <property type="match status" value="1"/>
</dbReference>
<dbReference type="GO" id="GO:0003700">
    <property type="term" value="F:DNA-binding transcription factor activity"/>
    <property type="evidence" value="ECO:0007669"/>
    <property type="project" value="TreeGrafter"/>
</dbReference>
<dbReference type="PANTHER" id="PTHR30146:SF109">
    <property type="entry name" value="HTH-TYPE TRANSCRIPTIONAL REGULATOR GALS"/>
    <property type="match status" value="1"/>
</dbReference>
<accession>A0A6J4V635</accession>
<dbReference type="CDD" id="cd01392">
    <property type="entry name" value="HTH_LacI"/>
    <property type="match status" value="1"/>
</dbReference>
<reference evidence="5" key="1">
    <citation type="submission" date="2020-02" db="EMBL/GenBank/DDBJ databases">
        <authorList>
            <person name="Meier V. D."/>
        </authorList>
    </citation>
    <scope>NUCLEOTIDE SEQUENCE</scope>
    <source>
        <strain evidence="5">AVDCRST_MAG33</strain>
    </source>
</reference>
<protein>
    <recommendedName>
        <fullName evidence="4">HTH lacI-type domain-containing protein</fullName>
    </recommendedName>
</protein>
<dbReference type="SMART" id="SM00354">
    <property type="entry name" value="HTH_LACI"/>
    <property type="match status" value="1"/>
</dbReference>
<dbReference type="CDD" id="cd06267">
    <property type="entry name" value="PBP1_LacI_sugar_binding-like"/>
    <property type="match status" value="1"/>
</dbReference>
<feature type="domain" description="HTH lacI-type" evidence="4">
    <location>
        <begin position="8"/>
        <end position="49"/>
    </location>
</feature>
<dbReference type="InterPro" id="IPR028082">
    <property type="entry name" value="Peripla_BP_I"/>
</dbReference>
<dbReference type="PROSITE" id="PS50932">
    <property type="entry name" value="HTH_LACI_2"/>
    <property type="match status" value="1"/>
</dbReference>
<dbReference type="Pfam" id="PF00356">
    <property type="entry name" value="LacI"/>
    <property type="match status" value="1"/>
</dbReference>
<keyword evidence="3" id="KW-0804">Transcription</keyword>
<dbReference type="EMBL" id="CADCWK010000277">
    <property type="protein sequence ID" value="CAA9569759.1"/>
    <property type="molecule type" value="Genomic_DNA"/>
</dbReference>
<evidence type="ECO:0000313" key="5">
    <source>
        <dbReference type="EMBL" id="CAA9569759.1"/>
    </source>
</evidence>
<dbReference type="InterPro" id="IPR010982">
    <property type="entry name" value="Lambda_DNA-bd_dom_sf"/>
</dbReference>
<name>A0A6J4V635_9BACT</name>
<dbReference type="PANTHER" id="PTHR30146">
    <property type="entry name" value="LACI-RELATED TRANSCRIPTIONAL REPRESSOR"/>
    <property type="match status" value="1"/>
</dbReference>
<evidence type="ECO:0000259" key="4">
    <source>
        <dbReference type="PROSITE" id="PS50932"/>
    </source>
</evidence>
<keyword evidence="2" id="KW-0238">DNA-binding</keyword>
<evidence type="ECO:0000256" key="1">
    <source>
        <dbReference type="ARBA" id="ARBA00023015"/>
    </source>
</evidence>
<keyword evidence="1" id="KW-0805">Transcription regulation</keyword>
<dbReference type="GO" id="GO:0000976">
    <property type="term" value="F:transcription cis-regulatory region binding"/>
    <property type="evidence" value="ECO:0007669"/>
    <property type="project" value="TreeGrafter"/>
</dbReference>